<dbReference type="EMBL" id="JADIMT010000103">
    <property type="protein sequence ID" value="MBO8437126.1"/>
    <property type="molecule type" value="Genomic_DNA"/>
</dbReference>
<dbReference type="PROSITE" id="PS51186">
    <property type="entry name" value="GNAT"/>
    <property type="match status" value="1"/>
</dbReference>
<sequence length="164" mass="18510">MKILQAVEEDAKKIMPIIEEARSFQLSYGNMQWAYGYPSEDLIKEDIIDGIGYKIMMNDEIAGYMAIVSHDDSYDEINGKWLTDGPYIAIHRLALSDKWRGQGLFKSIIEKVIELGKLKGASSLRIDTDNSNPIMKHLLEKLGFINTGSVIFEGSAKPSYELVF</sequence>
<feature type="domain" description="N-acetyltransferase" evidence="1">
    <location>
        <begin position="1"/>
        <end position="164"/>
    </location>
</feature>
<dbReference type="InterPro" id="IPR000182">
    <property type="entry name" value="GNAT_dom"/>
</dbReference>
<evidence type="ECO:0000313" key="2">
    <source>
        <dbReference type="EMBL" id="MBO8437126.1"/>
    </source>
</evidence>
<dbReference type="Proteomes" id="UP000823615">
    <property type="component" value="Unassembled WGS sequence"/>
</dbReference>
<dbReference type="InterPro" id="IPR016181">
    <property type="entry name" value="Acyl_CoA_acyltransferase"/>
</dbReference>
<dbReference type="Gene3D" id="3.40.630.30">
    <property type="match status" value="1"/>
</dbReference>
<dbReference type="CDD" id="cd04301">
    <property type="entry name" value="NAT_SF"/>
    <property type="match status" value="1"/>
</dbReference>
<evidence type="ECO:0000259" key="1">
    <source>
        <dbReference type="PROSITE" id="PS51186"/>
    </source>
</evidence>
<dbReference type="SUPFAM" id="SSF55729">
    <property type="entry name" value="Acyl-CoA N-acyltransferases (Nat)"/>
    <property type="match status" value="1"/>
</dbReference>
<reference evidence="2" key="2">
    <citation type="journal article" date="2021" name="PeerJ">
        <title>Extensive microbial diversity within the chicken gut microbiome revealed by metagenomics and culture.</title>
        <authorList>
            <person name="Gilroy R."/>
            <person name="Ravi A."/>
            <person name="Getino M."/>
            <person name="Pursley I."/>
            <person name="Horton D.L."/>
            <person name="Alikhan N.F."/>
            <person name="Baker D."/>
            <person name="Gharbi K."/>
            <person name="Hall N."/>
            <person name="Watson M."/>
            <person name="Adriaenssens E.M."/>
            <person name="Foster-Nyarko E."/>
            <person name="Jarju S."/>
            <person name="Secka A."/>
            <person name="Antonio M."/>
            <person name="Oren A."/>
            <person name="Chaudhuri R.R."/>
            <person name="La Ragione R."/>
            <person name="Hildebrand F."/>
            <person name="Pallen M.J."/>
        </authorList>
    </citation>
    <scope>NUCLEOTIDE SEQUENCE</scope>
    <source>
        <strain evidence="2">7293</strain>
    </source>
</reference>
<evidence type="ECO:0000313" key="3">
    <source>
        <dbReference type="Proteomes" id="UP000823615"/>
    </source>
</evidence>
<accession>A0A9D9E0T9</accession>
<reference evidence="2" key="1">
    <citation type="submission" date="2020-10" db="EMBL/GenBank/DDBJ databases">
        <authorList>
            <person name="Gilroy R."/>
        </authorList>
    </citation>
    <scope>NUCLEOTIDE SEQUENCE</scope>
    <source>
        <strain evidence="2">7293</strain>
    </source>
</reference>
<dbReference type="AlphaFoldDB" id="A0A9D9E0T9"/>
<name>A0A9D9E0T9_9SPIO</name>
<gene>
    <name evidence="2" type="ORF">IAA97_09140</name>
</gene>
<organism evidence="2 3">
    <name type="scientific">Candidatus Ornithospirochaeta stercoripullorum</name>
    <dbReference type="NCBI Taxonomy" id="2840899"/>
    <lineage>
        <taxon>Bacteria</taxon>
        <taxon>Pseudomonadati</taxon>
        <taxon>Spirochaetota</taxon>
        <taxon>Spirochaetia</taxon>
        <taxon>Spirochaetales</taxon>
        <taxon>Spirochaetaceae</taxon>
        <taxon>Spirochaetaceae incertae sedis</taxon>
        <taxon>Candidatus Ornithospirochaeta</taxon>
    </lineage>
</organism>
<dbReference type="GO" id="GO:0016747">
    <property type="term" value="F:acyltransferase activity, transferring groups other than amino-acyl groups"/>
    <property type="evidence" value="ECO:0007669"/>
    <property type="project" value="InterPro"/>
</dbReference>
<comment type="caution">
    <text evidence="2">The sequence shown here is derived from an EMBL/GenBank/DDBJ whole genome shotgun (WGS) entry which is preliminary data.</text>
</comment>
<proteinExistence type="predicted"/>
<protein>
    <submittedName>
        <fullName evidence="2">GNAT family N-acetyltransferase</fullName>
    </submittedName>
</protein>
<dbReference type="Pfam" id="PF00583">
    <property type="entry name" value="Acetyltransf_1"/>
    <property type="match status" value="1"/>
</dbReference>